<dbReference type="GO" id="GO:0016747">
    <property type="term" value="F:acyltransferase activity, transferring groups other than amino-acyl groups"/>
    <property type="evidence" value="ECO:0007669"/>
    <property type="project" value="InterPro"/>
</dbReference>
<dbReference type="SUPFAM" id="SSF55729">
    <property type="entry name" value="Acyl-CoA N-acyltransferases (Nat)"/>
    <property type="match status" value="1"/>
</dbReference>
<gene>
    <name evidence="2" type="ORF">CWR45_12930</name>
</gene>
<evidence type="ECO:0000313" key="2">
    <source>
        <dbReference type="EMBL" id="RDW17290.1"/>
    </source>
</evidence>
<accession>A0A3D8PMH1</accession>
<comment type="caution">
    <text evidence="2">The sequence shown here is derived from an EMBL/GenBank/DDBJ whole genome shotgun (WGS) entry which is preliminary data.</text>
</comment>
<dbReference type="OrthoDB" id="423921at2"/>
<dbReference type="Proteomes" id="UP000256520">
    <property type="component" value="Unassembled WGS sequence"/>
</dbReference>
<evidence type="ECO:0000313" key="3">
    <source>
        <dbReference type="Proteomes" id="UP000256520"/>
    </source>
</evidence>
<dbReference type="InterPro" id="IPR000182">
    <property type="entry name" value="GNAT_dom"/>
</dbReference>
<dbReference type="EMBL" id="PIOD01000014">
    <property type="protein sequence ID" value="RDW17290.1"/>
    <property type="molecule type" value="Genomic_DNA"/>
</dbReference>
<evidence type="ECO:0000259" key="1">
    <source>
        <dbReference type="PROSITE" id="PS51186"/>
    </source>
</evidence>
<organism evidence="2 3">
    <name type="scientific">Oceanobacillus chungangensis</name>
    <dbReference type="NCBI Taxonomy" id="1229152"/>
    <lineage>
        <taxon>Bacteria</taxon>
        <taxon>Bacillati</taxon>
        <taxon>Bacillota</taxon>
        <taxon>Bacilli</taxon>
        <taxon>Bacillales</taxon>
        <taxon>Bacillaceae</taxon>
        <taxon>Oceanobacillus</taxon>
    </lineage>
</organism>
<dbReference type="InterPro" id="IPR016181">
    <property type="entry name" value="Acyl_CoA_acyltransferase"/>
</dbReference>
<feature type="domain" description="N-acetyltransferase" evidence="1">
    <location>
        <begin position="3"/>
        <end position="151"/>
    </location>
</feature>
<proteinExistence type="predicted"/>
<name>A0A3D8PMH1_9BACI</name>
<protein>
    <submittedName>
        <fullName evidence="2">GNAT family N-acetyltransferase</fullName>
    </submittedName>
</protein>
<reference evidence="3" key="1">
    <citation type="submission" date="2017-11" db="EMBL/GenBank/DDBJ databases">
        <authorList>
            <person name="Zhu W."/>
        </authorList>
    </citation>
    <scope>NUCLEOTIDE SEQUENCE [LARGE SCALE GENOMIC DNA]</scope>
    <source>
        <strain evidence="3">CAU 1051</strain>
    </source>
</reference>
<dbReference type="AlphaFoldDB" id="A0A3D8PMH1"/>
<dbReference type="RefSeq" id="WP_115750301.1">
    <property type="nucleotide sequence ID" value="NZ_PIOD01000014.1"/>
</dbReference>
<keyword evidence="3" id="KW-1185">Reference proteome</keyword>
<keyword evidence="2" id="KW-0808">Transferase</keyword>
<dbReference type="PROSITE" id="PS51186">
    <property type="entry name" value="GNAT"/>
    <property type="match status" value="1"/>
</dbReference>
<sequence length="154" mass="17760">MKYEFSIMTQEQAENIAFNWHYESEYSFYDMEADKEDFDEFLNPGTRGNSMFAVTSGDELIAFFSMIKVSNHTFDIELGMRPDLTGRGKGGGFLKAAMEFVKAEYEAGKLTLSVAKFNQRAIKAYRKMGFIDGETFMQDTNGSTFEFLKMEYEY</sequence>
<dbReference type="Gene3D" id="3.40.630.30">
    <property type="match status" value="1"/>
</dbReference>
<dbReference type="Pfam" id="PF00583">
    <property type="entry name" value="Acetyltransf_1"/>
    <property type="match status" value="1"/>
</dbReference>